<dbReference type="InParanoid" id="A0A1C7N492"/>
<accession>A0A1C7N492</accession>
<dbReference type="AlphaFoldDB" id="A0A1C7N492"/>
<dbReference type="Proteomes" id="UP000093000">
    <property type="component" value="Unassembled WGS sequence"/>
</dbReference>
<sequence>MHFSSIRTLLNKATTVQQNLDPQLPSLYVFLSRVSHIAMNYMQNSDTVEQIETLTEQALTIKQVDAVLREFQQRQEQ</sequence>
<proteinExistence type="predicted"/>
<keyword evidence="2" id="KW-1185">Reference proteome</keyword>
<dbReference type="EMBL" id="LUGH01000652">
    <property type="protein sequence ID" value="OBZ83496.1"/>
    <property type="molecule type" value="Genomic_DNA"/>
</dbReference>
<evidence type="ECO:0000313" key="1">
    <source>
        <dbReference type="EMBL" id="OBZ83496.1"/>
    </source>
</evidence>
<evidence type="ECO:0000313" key="2">
    <source>
        <dbReference type="Proteomes" id="UP000093000"/>
    </source>
</evidence>
<protein>
    <submittedName>
        <fullName evidence="1">Uncharacterized protein</fullName>
    </submittedName>
</protein>
<name>A0A1C7N492_9FUNG</name>
<reference evidence="1 2" key="1">
    <citation type="submission" date="2016-03" db="EMBL/GenBank/DDBJ databases">
        <title>Choanephora cucurbitarum.</title>
        <authorList>
            <person name="Min B."/>
            <person name="Park H."/>
            <person name="Park J.-H."/>
            <person name="Shin H.-D."/>
            <person name="Choi I.-G."/>
        </authorList>
    </citation>
    <scope>NUCLEOTIDE SEQUENCE [LARGE SCALE GENOMIC DNA]</scope>
    <source>
        <strain evidence="1 2">KUS-F28377</strain>
    </source>
</reference>
<organism evidence="1 2">
    <name type="scientific">Choanephora cucurbitarum</name>
    <dbReference type="NCBI Taxonomy" id="101091"/>
    <lineage>
        <taxon>Eukaryota</taxon>
        <taxon>Fungi</taxon>
        <taxon>Fungi incertae sedis</taxon>
        <taxon>Mucoromycota</taxon>
        <taxon>Mucoromycotina</taxon>
        <taxon>Mucoromycetes</taxon>
        <taxon>Mucorales</taxon>
        <taxon>Mucorineae</taxon>
        <taxon>Choanephoraceae</taxon>
        <taxon>Choanephoroideae</taxon>
        <taxon>Choanephora</taxon>
    </lineage>
</organism>
<comment type="caution">
    <text evidence="1">The sequence shown here is derived from an EMBL/GenBank/DDBJ whole genome shotgun (WGS) entry which is preliminary data.</text>
</comment>
<gene>
    <name evidence="1" type="ORF">A0J61_08455</name>
</gene>